<evidence type="ECO:0000313" key="3">
    <source>
        <dbReference type="Proteomes" id="UP001596417"/>
    </source>
</evidence>
<evidence type="ECO:0000313" key="2">
    <source>
        <dbReference type="EMBL" id="MFC7189716.1"/>
    </source>
</evidence>
<keyword evidence="3" id="KW-1185">Reference proteome</keyword>
<dbReference type="AlphaFoldDB" id="A0ABD5YNM3"/>
<comment type="caution">
    <text evidence="2">The sequence shown here is derived from an EMBL/GenBank/DDBJ whole genome shotgun (WGS) entry which is preliminary data.</text>
</comment>
<organism evidence="2 3">
    <name type="scientific">Halocatena marina</name>
    <dbReference type="NCBI Taxonomy" id="2934937"/>
    <lineage>
        <taxon>Archaea</taxon>
        <taxon>Methanobacteriati</taxon>
        <taxon>Methanobacteriota</taxon>
        <taxon>Stenosarchaea group</taxon>
        <taxon>Halobacteria</taxon>
        <taxon>Halobacteriales</taxon>
        <taxon>Natronomonadaceae</taxon>
        <taxon>Halocatena</taxon>
    </lineage>
</organism>
<name>A0ABD5YNM3_9EURY</name>
<dbReference type="EMBL" id="JBHTAX010000001">
    <property type="protein sequence ID" value="MFC7189716.1"/>
    <property type="molecule type" value="Genomic_DNA"/>
</dbReference>
<dbReference type="InterPro" id="IPR055768">
    <property type="entry name" value="DUF7344"/>
</dbReference>
<dbReference type="RefSeq" id="WP_264554804.1">
    <property type="nucleotide sequence ID" value="NZ_CP109979.1"/>
</dbReference>
<evidence type="ECO:0000259" key="1">
    <source>
        <dbReference type="Pfam" id="PF24035"/>
    </source>
</evidence>
<dbReference type="GeneID" id="76199274"/>
<gene>
    <name evidence="2" type="ORF">ACFQL7_07495</name>
</gene>
<dbReference type="Proteomes" id="UP001596417">
    <property type="component" value="Unassembled WGS sequence"/>
</dbReference>
<accession>A0ABD5YNM3</accession>
<sequence>MVDGDDTQAALFQQSHATVDSDDFDLDGVFEVLSHFRRRSVLYAFTMDDQWTLSALATTLAAWEHAVDEEAVDEHMHERMYVSLYHAHIPKLENTGAVHFDEESETLSPGTHADTMCEVLDVVSNHLDHHEEVQRVDRNAEST</sequence>
<proteinExistence type="predicted"/>
<feature type="domain" description="DUF7344" evidence="1">
    <location>
        <begin position="30"/>
        <end position="107"/>
    </location>
</feature>
<dbReference type="Pfam" id="PF24035">
    <property type="entry name" value="DUF7344"/>
    <property type="match status" value="1"/>
</dbReference>
<reference evidence="2 3" key="1">
    <citation type="journal article" date="2019" name="Int. J. Syst. Evol. Microbiol.">
        <title>The Global Catalogue of Microorganisms (GCM) 10K type strain sequencing project: providing services to taxonomists for standard genome sequencing and annotation.</title>
        <authorList>
            <consortium name="The Broad Institute Genomics Platform"/>
            <consortium name="The Broad Institute Genome Sequencing Center for Infectious Disease"/>
            <person name="Wu L."/>
            <person name="Ma J."/>
        </authorList>
    </citation>
    <scope>NUCLEOTIDE SEQUENCE [LARGE SCALE GENOMIC DNA]</scope>
    <source>
        <strain evidence="2 3">RDMS1</strain>
    </source>
</reference>
<protein>
    <recommendedName>
        <fullName evidence="1">DUF7344 domain-containing protein</fullName>
    </recommendedName>
</protein>